<gene>
    <name evidence="2" type="ORF">AXXA_03484</name>
</gene>
<organism evidence="2 3">
    <name type="scientific">Achromobacter insuavis AXX-A</name>
    <dbReference type="NCBI Taxonomy" id="1003200"/>
    <lineage>
        <taxon>Bacteria</taxon>
        <taxon>Pseudomonadati</taxon>
        <taxon>Pseudomonadota</taxon>
        <taxon>Betaproteobacteria</taxon>
        <taxon>Burkholderiales</taxon>
        <taxon>Alcaligenaceae</taxon>
        <taxon>Achromobacter</taxon>
    </lineage>
</organism>
<dbReference type="PANTHER" id="PTHR35862:SF1">
    <property type="entry name" value="FELS-2 PROPHAGE PROTEIN"/>
    <property type="match status" value="1"/>
</dbReference>
<reference evidence="2 3" key="1">
    <citation type="submission" date="2011-06" db="EMBL/GenBank/DDBJ databases">
        <authorList>
            <person name="Bador J."/>
            <person name="Amoureux L."/>
            <person name="Neuwirth C."/>
        </authorList>
    </citation>
    <scope>NUCLEOTIDE SEQUENCE [LARGE SCALE GENOMIC DNA]</scope>
    <source>
        <strain evidence="2 3">AXX-A</strain>
    </source>
</reference>
<protein>
    <submittedName>
        <fullName evidence="2">Putative prophage baseplate assembly protein</fullName>
    </submittedName>
</protein>
<evidence type="ECO:0000313" key="3">
    <source>
        <dbReference type="Proteomes" id="UP000004853"/>
    </source>
</evidence>
<dbReference type="InterPro" id="IPR014507">
    <property type="entry name" value="Baseplate_assembly_J_pred"/>
</dbReference>
<proteinExistence type="predicted"/>
<name>F7SVK2_9BURK</name>
<dbReference type="PATRIC" id="fig|1003200.3.peg.670"/>
<dbReference type="HOGENOM" id="CLU_046415_0_0_4"/>
<dbReference type="PANTHER" id="PTHR35862">
    <property type="entry name" value="FELS-2 PROPHAGE PROTEIN"/>
    <property type="match status" value="1"/>
</dbReference>
<evidence type="ECO:0000259" key="1">
    <source>
        <dbReference type="Pfam" id="PF26078"/>
    </source>
</evidence>
<dbReference type="PIRSF" id="PIRSF020481">
    <property type="entry name" value="BAP"/>
    <property type="match status" value="1"/>
</dbReference>
<evidence type="ECO:0000313" key="2">
    <source>
        <dbReference type="EMBL" id="EGP47933.1"/>
    </source>
</evidence>
<dbReference type="OrthoDB" id="9793802at2"/>
<comment type="caution">
    <text evidence="2">The sequence shown here is derived from an EMBL/GenBank/DDBJ whole genome shotgun (WGS) entry which is preliminary data.</text>
</comment>
<dbReference type="Pfam" id="PF26078">
    <property type="entry name" value="Baseplate_J_M"/>
    <property type="match status" value="1"/>
</dbReference>
<dbReference type="AlphaFoldDB" id="F7SVK2"/>
<feature type="domain" description="Baseplate J-like central" evidence="1">
    <location>
        <begin position="139"/>
        <end position="211"/>
    </location>
</feature>
<sequence length="305" mass="32777">MASPNIIDLSQLPAPDVVETLDYERILETRKARYLALFAQEDRDAVAKALALESEPLVITLQENAEREVILRQRINDAARSVLLAFARGADLEHIAAEYGVSRLVIRPADPAAVPPAEAVYESDDELRERAQLAWEGLSTAGPRDGYVFHALTADGQVADATATSPEPCDVRICVLARDGDGTAPAELLDKVRANLNDEDTRPMGDRLTVQSSSIITYSVRAVLHMKGEGPGRSVALEAATRACRAYVNRARRAGVSVWRSAINAALHVEGVAHLDLIEPADNLVLDSTQAATCLAVEVTIAPGA</sequence>
<dbReference type="eggNOG" id="COG3948">
    <property type="taxonomic scope" value="Bacteria"/>
</dbReference>
<dbReference type="Proteomes" id="UP000004853">
    <property type="component" value="Unassembled WGS sequence"/>
</dbReference>
<dbReference type="RefSeq" id="WP_006390746.1">
    <property type="nucleotide sequence ID" value="NZ_GL982453.1"/>
</dbReference>
<accession>F7SVK2</accession>
<dbReference type="InterPro" id="IPR058531">
    <property type="entry name" value="Baseplate_J_M"/>
</dbReference>
<dbReference type="InterPro" id="IPR052726">
    <property type="entry name" value="Phage_Baseplate_Hub"/>
</dbReference>
<dbReference type="EMBL" id="AFRQ01000027">
    <property type="protein sequence ID" value="EGP47933.1"/>
    <property type="molecule type" value="Genomic_DNA"/>
</dbReference>